<dbReference type="NCBIfam" id="TIGR00229">
    <property type="entry name" value="sensory_box"/>
    <property type="match status" value="2"/>
</dbReference>
<evidence type="ECO:0000256" key="2">
    <source>
        <dbReference type="ARBA" id="ARBA00022643"/>
    </source>
</evidence>
<dbReference type="InterPro" id="IPR005467">
    <property type="entry name" value="His_kinase_dom"/>
</dbReference>
<dbReference type="InterPro" id="IPR035965">
    <property type="entry name" value="PAS-like_dom_sf"/>
</dbReference>
<dbReference type="InterPro" id="IPR000014">
    <property type="entry name" value="PAS"/>
</dbReference>
<dbReference type="Pfam" id="PF13188">
    <property type="entry name" value="PAS_8"/>
    <property type="match status" value="1"/>
</dbReference>
<dbReference type="Pfam" id="PF02518">
    <property type="entry name" value="HATPase_c"/>
    <property type="match status" value="1"/>
</dbReference>
<dbReference type="CDD" id="cd00130">
    <property type="entry name" value="PAS"/>
    <property type="match status" value="2"/>
</dbReference>
<dbReference type="PROSITE" id="PS50112">
    <property type="entry name" value="PAS"/>
    <property type="match status" value="2"/>
</dbReference>
<dbReference type="RefSeq" id="WP_120102528.1">
    <property type="nucleotide sequence ID" value="NZ_QKNY01000008.1"/>
</dbReference>
<dbReference type="InterPro" id="IPR003594">
    <property type="entry name" value="HATPase_dom"/>
</dbReference>
<dbReference type="InterPro" id="IPR001610">
    <property type="entry name" value="PAC"/>
</dbReference>
<evidence type="ECO:0008006" key="9">
    <source>
        <dbReference type="Google" id="ProtNLM"/>
    </source>
</evidence>
<evidence type="ECO:0000256" key="1">
    <source>
        <dbReference type="ARBA" id="ARBA00022630"/>
    </source>
</evidence>
<evidence type="ECO:0000259" key="5">
    <source>
        <dbReference type="PROSITE" id="PS50112"/>
    </source>
</evidence>
<feature type="domain" description="PAS" evidence="5">
    <location>
        <begin position="525"/>
        <end position="598"/>
    </location>
</feature>
<dbReference type="InterPro" id="IPR004358">
    <property type="entry name" value="Sig_transdc_His_kin-like_C"/>
</dbReference>
<dbReference type="SUPFAM" id="SSF55874">
    <property type="entry name" value="ATPase domain of HSP90 chaperone/DNA topoisomerase II/histidine kinase"/>
    <property type="match status" value="1"/>
</dbReference>
<feature type="domain" description="Histidine kinase" evidence="4">
    <location>
        <begin position="190"/>
        <end position="390"/>
    </location>
</feature>
<dbReference type="PRINTS" id="PR00344">
    <property type="entry name" value="BCTRLSENSOR"/>
</dbReference>
<dbReference type="SMART" id="SM00387">
    <property type="entry name" value="HATPase_c"/>
    <property type="match status" value="1"/>
</dbReference>
<dbReference type="SUPFAM" id="SSF55781">
    <property type="entry name" value="GAF domain-like"/>
    <property type="match status" value="1"/>
</dbReference>
<dbReference type="Gene3D" id="3.30.565.10">
    <property type="entry name" value="Histidine kinase-like ATPase, C-terminal domain"/>
    <property type="match status" value="1"/>
</dbReference>
<dbReference type="EMBL" id="QKNY01000008">
    <property type="protein sequence ID" value="RJX43509.1"/>
    <property type="molecule type" value="Genomic_DNA"/>
</dbReference>
<feature type="domain" description="PAC" evidence="6">
    <location>
        <begin position="601"/>
        <end position="653"/>
    </location>
</feature>
<dbReference type="PROSITE" id="PS50113">
    <property type="entry name" value="PAC"/>
    <property type="match status" value="1"/>
</dbReference>
<dbReference type="AlphaFoldDB" id="A0A3A6PMX1"/>
<accession>A0A3A6PMX1</accession>
<comment type="caution">
    <text evidence="7">The sequence shown here is derived from an EMBL/GenBank/DDBJ whole genome shotgun (WGS) entry which is preliminary data.</text>
</comment>
<dbReference type="Proteomes" id="UP000276588">
    <property type="component" value="Unassembled WGS sequence"/>
</dbReference>
<dbReference type="OrthoDB" id="230688at2157"/>
<dbReference type="SMART" id="SM00091">
    <property type="entry name" value="PAS"/>
    <property type="match status" value="2"/>
</dbReference>
<proteinExistence type="predicted"/>
<dbReference type="CDD" id="cd00075">
    <property type="entry name" value="HATPase"/>
    <property type="match status" value="1"/>
</dbReference>
<dbReference type="Pfam" id="PF13426">
    <property type="entry name" value="PAS_9"/>
    <property type="match status" value="1"/>
</dbReference>
<dbReference type="InterPro" id="IPR000700">
    <property type="entry name" value="PAS-assoc_C"/>
</dbReference>
<dbReference type="PANTHER" id="PTHR47429:SF2">
    <property type="entry name" value="PROTEIN TWIN LOV 1"/>
    <property type="match status" value="1"/>
</dbReference>
<gene>
    <name evidence="7" type="ORF">DM826_06150</name>
</gene>
<keyword evidence="3" id="KW-0157">Chromophore</keyword>
<feature type="domain" description="PAS" evidence="5">
    <location>
        <begin position="410"/>
        <end position="464"/>
    </location>
</feature>
<evidence type="ECO:0000313" key="7">
    <source>
        <dbReference type="EMBL" id="RJX43509.1"/>
    </source>
</evidence>
<dbReference type="PROSITE" id="PS50109">
    <property type="entry name" value="HIS_KIN"/>
    <property type="match status" value="1"/>
</dbReference>
<keyword evidence="1" id="KW-0285">Flavoprotein</keyword>
<dbReference type="GO" id="GO:0016772">
    <property type="term" value="F:transferase activity, transferring phosphorus-containing groups"/>
    <property type="evidence" value="ECO:0007669"/>
    <property type="project" value="InterPro"/>
</dbReference>
<keyword evidence="2" id="KW-0288">FMN</keyword>
<evidence type="ECO:0000259" key="6">
    <source>
        <dbReference type="PROSITE" id="PS50113"/>
    </source>
</evidence>
<evidence type="ECO:0000313" key="8">
    <source>
        <dbReference type="Proteomes" id="UP000276588"/>
    </source>
</evidence>
<dbReference type="SUPFAM" id="SSF55785">
    <property type="entry name" value="PYP-like sensor domain (PAS domain)"/>
    <property type="match status" value="2"/>
</dbReference>
<organism evidence="7 8">
    <name type="scientific">Halonotius aquaticus</name>
    <dbReference type="NCBI Taxonomy" id="2216978"/>
    <lineage>
        <taxon>Archaea</taxon>
        <taxon>Methanobacteriati</taxon>
        <taxon>Methanobacteriota</taxon>
        <taxon>Stenosarchaea group</taxon>
        <taxon>Halobacteria</taxon>
        <taxon>Halobacteriales</taxon>
        <taxon>Haloferacaceae</taxon>
        <taxon>Halonotius</taxon>
    </lineage>
</organism>
<reference evidence="7 8" key="1">
    <citation type="submission" date="2018-06" db="EMBL/GenBank/DDBJ databases">
        <title>Halonotius sp. F13-13 a new haloarchaeeon isolated from a solar saltern from Isla Cristina, Huelva, Spain.</title>
        <authorList>
            <person name="Duran-Viseras A."/>
            <person name="Sanchez-Porro C."/>
            <person name="Ventosa A."/>
        </authorList>
    </citation>
    <scope>NUCLEOTIDE SEQUENCE [LARGE SCALE GENOMIC DNA]</scope>
    <source>
        <strain evidence="7 8">F13-13</strain>
    </source>
</reference>
<sequence>MSTTQLSAGTARDRLDSIIRQEAPIEQQATDALDLGTEYLEADVGVLVMRDPSTEAIEQITSTDSTADGLPALDELVTAGCHPSSDQKTQVALHNLSSQSVAATGGHHATTCHDDAPTCRCYLYTPLIVDGTHRGEICFVTQGQRCDPFTDGELLFAELTARLLGHELKCDRKEQRLRNQANLTTVLNRVLRHNLRNKLTVIRGHTQAMSDQHGSTEHSEQILETVDQLITLGDKARDLESVLDQTAPRETTDLTALAERVTTSVTNSFPSVSVTTDGPEQVTVPVRPSFERVLTELLHNAVKHGGEEPTVRVAIDATDTDVTMTITDDGPGLPKQERVVLETEAETPLVHGSGLGLWLVHWIVANHGGTITPRVTDAGTTMTVSIPRQAALDGDAAPMAEPRVPKLTRARDQYRAVFEESNDAMIITDDDGRILDANATAATVYGVEAAALQGRYLSTFLPDDFDFAGEWASFQTEGHTRDTMTIVNATGAKRTVEYAATADVVPGQHLLVAHDITDRIQREAELQMKTRAMDNAPIGITISDPSTDDNPLIYANDKFCEQVGYDKSAVLGRNCRFPQGEATDPDTVSKIRQAIEAAEPITETLRNYRKDGTVFWNRLTVAPVTNGQGTVTNYVGFQEDVTTLVEHNQEIASALNIDSSQSRQ</sequence>
<protein>
    <recommendedName>
        <fullName evidence="9">PAS domain S-box-containing protein</fullName>
    </recommendedName>
</protein>
<name>A0A3A6PMX1_9EURY</name>
<evidence type="ECO:0000259" key="4">
    <source>
        <dbReference type="PROSITE" id="PS50109"/>
    </source>
</evidence>
<dbReference type="PANTHER" id="PTHR47429">
    <property type="entry name" value="PROTEIN TWIN LOV 1"/>
    <property type="match status" value="1"/>
</dbReference>
<dbReference type="SMART" id="SM00086">
    <property type="entry name" value="PAC"/>
    <property type="match status" value="1"/>
</dbReference>
<keyword evidence="8" id="KW-1185">Reference proteome</keyword>
<dbReference type="Gene3D" id="3.30.450.20">
    <property type="entry name" value="PAS domain"/>
    <property type="match status" value="2"/>
</dbReference>
<dbReference type="InterPro" id="IPR036890">
    <property type="entry name" value="HATPase_C_sf"/>
</dbReference>
<evidence type="ECO:0000256" key="3">
    <source>
        <dbReference type="ARBA" id="ARBA00022991"/>
    </source>
</evidence>